<dbReference type="InterPro" id="IPR020846">
    <property type="entry name" value="MFS_dom"/>
</dbReference>
<accession>A0ABV8G7G0</accession>
<dbReference type="RefSeq" id="WP_379529960.1">
    <property type="nucleotide sequence ID" value="NZ_JBHSBI010000011.1"/>
</dbReference>
<dbReference type="Gene3D" id="1.20.1250.20">
    <property type="entry name" value="MFS general substrate transporter like domains"/>
    <property type="match status" value="1"/>
</dbReference>
<reference evidence="9" key="1">
    <citation type="journal article" date="2019" name="Int. J. Syst. Evol. Microbiol.">
        <title>The Global Catalogue of Microorganisms (GCM) 10K type strain sequencing project: providing services to taxonomists for standard genome sequencing and annotation.</title>
        <authorList>
            <consortium name="The Broad Institute Genomics Platform"/>
            <consortium name="The Broad Institute Genome Sequencing Center for Infectious Disease"/>
            <person name="Wu L."/>
            <person name="Ma J."/>
        </authorList>
    </citation>
    <scope>NUCLEOTIDE SEQUENCE [LARGE SCALE GENOMIC DNA]</scope>
    <source>
        <strain evidence="9">TBRC 1276</strain>
    </source>
</reference>
<evidence type="ECO:0000256" key="5">
    <source>
        <dbReference type="SAM" id="MobiDB-lite"/>
    </source>
</evidence>
<dbReference type="CDD" id="cd17393">
    <property type="entry name" value="MFS_MosC_like"/>
    <property type="match status" value="1"/>
</dbReference>
<dbReference type="InterPro" id="IPR051788">
    <property type="entry name" value="MFS_Transporter"/>
</dbReference>
<feature type="transmembrane region" description="Helical" evidence="6">
    <location>
        <begin position="269"/>
        <end position="286"/>
    </location>
</feature>
<proteinExistence type="predicted"/>
<evidence type="ECO:0000256" key="2">
    <source>
        <dbReference type="ARBA" id="ARBA00022692"/>
    </source>
</evidence>
<feature type="transmembrane region" description="Helical" evidence="6">
    <location>
        <begin position="174"/>
        <end position="194"/>
    </location>
</feature>
<dbReference type="PANTHER" id="PTHR23514">
    <property type="entry name" value="BYPASS OF STOP CODON PROTEIN 6"/>
    <property type="match status" value="1"/>
</dbReference>
<keyword evidence="2 6" id="KW-0812">Transmembrane</keyword>
<dbReference type="PROSITE" id="PS50850">
    <property type="entry name" value="MFS"/>
    <property type="match status" value="1"/>
</dbReference>
<feature type="transmembrane region" description="Helical" evidence="6">
    <location>
        <begin position="206"/>
        <end position="224"/>
    </location>
</feature>
<evidence type="ECO:0000256" key="1">
    <source>
        <dbReference type="ARBA" id="ARBA00004651"/>
    </source>
</evidence>
<evidence type="ECO:0000313" key="8">
    <source>
        <dbReference type="EMBL" id="MFC4009935.1"/>
    </source>
</evidence>
<evidence type="ECO:0000256" key="4">
    <source>
        <dbReference type="ARBA" id="ARBA00023136"/>
    </source>
</evidence>
<gene>
    <name evidence="8" type="ORF">ACFOY2_22085</name>
</gene>
<feature type="transmembrane region" description="Helical" evidence="6">
    <location>
        <begin position="292"/>
        <end position="313"/>
    </location>
</feature>
<evidence type="ECO:0000256" key="3">
    <source>
        <dbReference type="ARBA" id="ARBA00022989"/>
    </source>
</evidence>
<sequence length="318" mass="32077">MIIPFAPHWVAFGGALFIVGALDAVVDVAQNAHGLRVQRLYRRSILNSLHGVWSIGAVLGGLMGSAAAGLRLPLAIHLATSATLFSIVALIAYGFLLPGQEDAERATEAQDLAAADGHPAGPPASQHSGRRSFTGPAVRMLAALGALAACGALVEDAGASWGALYLTGLHADAATAGLAVVIFQVAMTVGRLSGDRVVDRFGPRTVARAGGILAAVGMGAALAVPSIPSALAGFTLAGLGFATLVPAAMHTADELPGLSPGTGLTIVNWLLRGGFLLSPLLVGFIADLSSLRAGLLSVVLAGVITIVLARVLVNRTSS</sequence>
<comment type="caution">
    <text evidence="8">The sequence shown here is derived from an EMBL/GenBank/DDBJ whole genome shotgun (WGS) entry which is preliminary data.</text>
</comment>
<keyword evidence="4 6" id="KW-0472">Membrane</keyword>
<feature type="transmembrane region" description="Helical" evidence="6">
    <location>
        <begin position="137"/>
        <end position="154"/>
    </location>
</feature>
<evidence type="ECO:0000259" key="7">
    <source>
        <dbReference type="PROSITE" id="PS50850"/>
    </source>
</evidence>
<feature type="transmembrane region" description="Helical" evidence="6">
    <location>
        <begin position="6"/>
        <end position="26"/>
    </location>
</feature>
<dbReference type="EMBL" id="JBHSBI010000011">
    <property type="protein sequence ID" value="MFC4009935.1"/>
    <property type="molecule type" value="Genomic_DNA"/>
</dbReference>
<dbReference type="Pfam" id="PF07690">
    <property type="entry name" value="MFS_1"/>
    <property type="match status" value="1"/>
</dbReference>
<feature type="transmembrane region" description="Helical" evidence="6">
    <location>
        <begin position="74"/>
        <end position="96"/>
    </location>
</feature>
<feature type="transmembrane region" description="Helical" evidence="6">
    <location>
        <begin position="47"/>
        <end position="68"/>
    </location>
</feature>
<dbReference type="InterPro" id="IPR036259">
    <property type="entry name" value="MFS_trans_sf"/>
</dbReference>
<feature type="region of interest" description="Disordered" evidence="5">
    <location>
        <begin position="107"/>
        <end position="131"/>
    </location>
</feature>
<dbReference type="SUPFAM" id="SSF103473">
    <property type="entry name" value="MFS general substrate transporter"/>
    <property type="match status" value="1"/>
</dbReference>
<comment type="subcellular location">
    <subcellularLocation>
        <location evidence="1">Cell membrane</location>
        <topology evidence="1">Multi-pass membrane protein</topology>
    </subcellularLocation>
</comment>
<feature type="domain" description="Major facilitator superfamily (MFS) profile" evidence="7">
    <location>
        <begin position="87"/>
        <end position="318"/>
    </location>
</feature>
<evidence type="ECO:0000313" key="9">
    <source>
        <dbReference type="Proteomes" id="UP001595851"/>
    </source>
</evidence>
<dbReference type="PANTHER" id="PTHR23514:SF13">
    <property type="entry name" value="INNER MEMBRANE PROTEIN YBJJ"/>
    <property type="match status" value="1"/>
</dbReference>
<dbReference type="Proteomes" id="UP001595851">
    <property type="component" value="Unassembled WGS sequence"/>
</dbReference>
<protein>
    <submittedName>
        <fullName evidence="8">MFS transporter</fullName>
    </submittedName>
</protein>
<organism evidence="8 9">
    <name type="scientific">Nonomuraea purpurea</name>
    <dbReference type="NCBI Taxonomy" id="1849276"/>
    <lineage>
        <taxon>Bacteria</taxon>
        <taxon>Bacillati</taxon>
        <taxon>Actinomycetota</taxon>
        <taxon>Actinomycetes</taxon>
        <taxon>Streptosporangiales</taxon>
        <taxon>Streptosporangiaceae</taxon>
        <taxon>Nonomuraea</taxon>
    </lineage>
</organism>
<keyword evidence="3 6" id="KW-1133">Transmembrane helix</keyword>
<name>A0ABV8G7G0_9ACTN</name>
<feature type="transmembrane region" description="Helical" evidence="6">
    <location>
        <begin position="230"/>
        <end position="249"/>
    </location>
</feature>
<dbReference type="InterPro" id="IPR011701">
    <property type="entry name" value="MFS"/>
</dbReference>
<evidence type="ECO:0000256" key="6">
    <source>
        <dbReference type="SAM" id="Phobius"/>
    </source>
</evidence>
<keyword evidence="9" id="KW-1185">Reference proteome</keyword>